<gene>
    <name evidence="1" type="ORF">HELGO_WM15959</name>
</gene>
<evidence type="ECO:0000313" key="1">
    <source>
        <dbReference type="EMBL" id="CAA6807983.1"/>
    </source>
</evidence>
<name>A0A6S6SSY1_9BACT</name>
<sequence length="263" mass="30624">MAKITAVLFESNEYQLDIFKKYSRFAYEKIYSQTFALETPLQELESICKYFDVKKYLFYTTSKSNTSKYLKPKQIDNEKIDYFKNIASSNLSPTNEKLSINDGIYLRDLLRNSANNFPVNFNLGIKLLRDKYSTNKKFENFCASQALKIADLLSYDNKIIINYSIKLSFLNISENLIYDNLKYQFTDEQKIIISKLASSNYKDIDPTLSFIISLTKALYINKQPKEYEMKFLNNCLEIKNASSIIKSKQSEILIPNNLTLALK</sequence>
<dbReference type="EMBL" id="CACVAW010000030">
    <property type="protein sequence ID" value="CAA6807983.1"/>
    <property type="molecule type" value="Genomic_DNA"/>
</dbReference>
<organism evidence="1">
    <name type="scientific">uncultured Campylobacterales bacterium</name>
    <dbReference type="NCBI Taxonomy" id="352960"/>
    <lineage>
        <taxon>Bacteria</taxon>
        <taxon>Pseudomonadati</taxon>
        <taxon>Campylobacterota</taxon>
        <taxon>Epsilonproteobacteria</taxon>
        <taxon>Campylobacterales</taxon>
        <taxon>environmental samples</taxon>
    </lineage>
</organism>
<dbReference type="AlphaFoldDB" id="A0A6S6SSY1"/>
<protein>
    <submittedName>
        <fullName evidence="1">Uncharacterized protein</fullName>
    </submittedName>
</protein>
<accession>A0A6S6SSY1</accession>
<reference evidence="1" key="1">
    <citation type="submission" date="2020-01" db="EMBL/GenBank/DDBJ databases">
        <authorList>
            <person name="Meier V. D."/>
            <person name="Meier V D."/>
        </authorList>
    </citation>
    <scope>NUCLEOTIDE SEQUENCE</scope>
    <source>
        <strain evidence="1">HLG_WM_MAG_12</strain>
    </source>
</reference>
<proteinExistence type="predicted"/>